<dbReference type="PROSITE" id="PS00070">
    <property type="entry name" value="ALDEHYDE_DEHYDR_CYS"/>
    <property type="match status" value="1"/>
</dbReference>
<evidence type="ECO:0000256" key="4">
    <source>
        <dbReference type="ARBA" id="ARBA00023027"/>
    </source>
</evidence>
<comment type="similarity">
    <text evidence="7">Belongs to the aldehyde dehydrogenase family.</text>
</comment>
<gene>
    <name evidence="9" type="ORF">MBSD_0868</name>
    <name evidence="10" type="ORF">MBSD_n2830</name>
</gene>
<evidence type="ECO:0000259" key="8">
    <source>
        <dbReference type="Pfam" id="PF00171"/>
    </source>
</evidence>
<dbReference type="EC" id="1.2.1.88" evidence="2"/>
<comment type="catalytic activity">
    <reaction evidence="5">
        <text>L-glutamate 5-semialdehyde + NAD(+) + H2O = L-glutamate + NADH + 2 H(+)</text>
        <dbReference type="Rhea" id="RHEA:30235"/>
        <dbReference type="ChEBI" id="CHEBI:15377"/>
        <dbReference type="ChEBI" id="CHEBI:15378"/>
        <dbReference type="ChEBI" id="CHEBI:29985"/>
        <dbReference type="ChEBI" id="CHEBI:57540"/>
        <dbReference type="ChEBI" id="CHEBI:57945"/>
        <dbReference type="ChEBI" id="CHEBI:58066"/>
        <dbReference type="EC" id="1.2.1.88"/>
    </reaction>
</comment>
<evidence type="ECO:0000256" key="1">
    <source>
        <dbReference type="ARBA" id="ARBA00004786"/>
    </source>
</evidence>
<dbReference type="InterPro" id="IPR016160">
    <property type="entry name" value="Ald_DH_CS_CYS"/>
</dbReference>
<comment type="pathway">
    <text evidence="1">Amino-acid degradation; L-proline degradation into L-glutamate; L-glutamate from L-proline: step 2/2.</text>
</comment>
<evidence type="ECO:0000256" key="7">
    <source>
        <dbReference type="RuleBase" id="RU003345"/>
    </source>
</evidence>
<dbReference type="SUPFAM" id="SSF53720">
    <property type="entry name" value="ALDH-like"/>
    <property type="match status" value="1"/>
</dbReference>
<reference evidence="9" key="1">
    <citation type="submission" date="2015-03" db="EMBL/GenBank/DDBJ databases">
        <title>Draft genome sequence of Mizugakiibacter sediminis skMP5.</title>
        <authorList>
            <person name="Watanabe T."/>
            <person name="Kojima H."/>
            <person name="Fukui M."/>
        </authorList>
    </citation>
    <scope>NUCLEOTIDE SEQUENCE</scope>
    <source>
        <strain evidence="9">SkMP5</strain>
    </source>
</reference>
<dbReference type="InterPro" id="IPR015590">
    <property type="entry name" value="Aldehyde_DH_dom"/>
</dbReference>
<dbReference type="PANTHER" id="PTHR42862">
    <property type="entry name" value="DELTA-1-PYRROLINE-5-CARBOXYLATE DEHYDROGENASE 1, ISOFORM A-RELATED"/>
    <property type="match status" value="1"/>
</dbReference>
<evidence type="ECO:0000256" key="5">
    <source>
        <dbReference type="ARBA" id="ARBA00048142"/>
    </source>
</evidence>
<keyword evidence="3 7" id="KW-0560">Oxidoreductase</keyword>
<dbReference type="RefSeq" id="WP_062538050.1">
    <property type="nucleotide sequence ID" value="NZ_DF970277.1"/>
</dbReference>
<dbReference type="Proteomes" id="UP000253740">
    <property type="component" value="Unassembled WGS sequence"/>
</dbReference>
<dbReference type="AlphaFoldDB" id="A0A0K8QRH6"/>
<evidence type="ECO:0000256" key="6">
    <source>
        <dbReference type="PROSITE-ProRule" id="PRU10007"/>
    </source>
</evidence>
<dbReference type="HOGENOM" id="CLU_005391_0_0_6"/>
<evidence type="ECO:0000313" key="9">
    <source>
        <dbReference type="EMBL" id="GAN44344.1"/>
    </source>
</evidence>
<dbReference type="InterPro" id="IPR016162">
    <property type="entry name" value="Ald_DH_N"/>
</dbReference>
<evidence type="ECO:0000313" key="11">
    <source>
        <dbReference type="Proteomes" id="UP000253740"/>
    </source>
</evidence>
<dbReference type="EMBL" id="DF952378">
    <property type="protein sequence ID" value="GAN44344.1"/>
    <property type="molecule type" value="Genomic_DNA"/>
</dbReference>
<feature type="domain" description="Aldehyde dehydrogenase" evidence="8">
    <location>
        <begin position="49"/>
        <end position="519"/>
    </location>
</feature>
<evidence type="ECO:0000256" key="2">
    <source>
        <dbReference type="ARBA" id="ARBA00012884"/>
    </source>
</evidence>
<dbReference type="Gene3D" id="3.40.605.10">
    <property type="entry name" value="Aldehyde Dehydrogenase, Chain A, domain 1"/>
    <property type="match status" value="1"/>
</dbReference>
<dbReference type="GO" id="GO:0009898">
    <property type="term" value="C:cytoplasmic side of plasma membrane"/>
    <property type="evidence" value="ECO:0007669"/>
    <property type="project" value="TreeGrafter"/>
</dbReference>
<dbReference type="Pfam" id="PF00171">
    <property type="entry name" value="Aldedh"/>
    <property type="match status" value="1"/>
</dbReference>
<feature type="active site" evidence="6">
    <location>
        <position position="286"/>
    </location>
</feature>
<evidence type="ECO:0000313" key="10">
    <source>
        <dbReference type="EMBL" id="GAP67503.1"/>
    </source>
</evidence>
<dbReference type="EMBL" id="DF970277">
    <property type="protein sequence ID" value="GAP67503.1"/>
    <property type="molecule type" value="Genomic_DNA"/>
</dbReference>
<accession>A0A0K8QRH6</accession>
<protein>
    <recommendedName>
        <fullName evidence="2">L-glutamate gamma-semialdehyde dehydrogenase</fullName>
        <ecNumber evidence="2">1.2.1.88</ecNumber>
    </recommendedName>
</protein>
<dbReference type="GO" id="GO:0003842">
    <property type="term" value="F:L-glutamate gamma-semialdehyde dehydrogenase activity"/>
    <property type="evidence" value="ECO:0007669"/>
    <property type="project" value="UniProtKB-EC"/>
</dbReference>
<dbReference type="InterPro" id="IPR016163">
    <property type="entry name" value="Ald_DH_C"/>
</dbReference>
<name>A0A0K8QRH6_9GAMM</name>
<dbReference type="InterPro" id="IPR050485">
    <property type="entry name" value="Proline_metab_enzyme"/>
</dbReference>
<dbReference type="STRING" id="1475481.GCA_000953855_02882"/>
<dbReference type="OrthoDB" id="9812625at2"/>
<evidence type="ECO:0000256" key="3">
    <source>
        <dbReference type="ARBA" id="ARBA00023002"/>
    </source>
</evidence>
<keyword evidence="11" id="KW-1185">Reference proteome</keyword>
<dbReference type="InterPro" id="IPR016161">
    <property type="entry name" value="Ald_DH/histidinol_DH"/>
</dbReference>
<dbReference type="PANTHER" id="PTHR42862:SF1">
    <property type="entry name" value="DELTA-1-PYRROLINE-5-CARBOXYLATE DEHYDROGENASE 2, ISOFORM A-RELATED"/>
    <property type="match status" value="1"/>
</dbReference>
<proteinExistence type="inferred from homology"/>
<dbReference type="InterPro" id="IPR029510">
    <property type="entry name" value="Ald_DH_CS_GLU"/>
</dbReference>
<reference evidence="10" key="2">
    <citation type="submission" date="2015-08" db="EMBL/GenBank/DDBJ databases">
        <title>Complete DNA Sequence of Pseudomonas syringae pv. actinidiae, the Causal Agent of Kiwifruit Canker Disease.</title>
        <authorList>
            <person name="Rikkerink E.H.A."/>
            <person name="Fineran P.C."/>
        </authorList>
    </citation>
    <scope>NUCLEOTIDE SEQUENCE</scope>
    <source>
        <strain evidence="10">SkMP5</strain>
    </source>
</reference>
<dbReference type="PROSITE" id="PS00687">
    <property type="entry name" value="ALDEHYDE_DEHYDR_GLU"/>
    <property type="match status" value="1"/>
</dbReference>
<dbReference type="GO" id="GO:0010133">
    <property type="term" value="P:L-proline catabolic process to L-glutamate"/>
    <property type="evidence" value="ECO:0007669"/>
    <property type="project" value="TreeGrafter"/>
</dbReference>
<sequence>MSFRLTYATMHNSPEAMHERFEAALARVEAALGARHPLFIAGADRDAAQHADRRSPIDTQLRLGEFALADDTDVDAAMAAARDAFPAWRATPVAERARLQRRVGDLLAERVYDIAAAMVLEVGKNRMEALGETQETVDFFHHYADDFERNAGYAHTLPDDPIEGYASHNASVMRPYGVWVVIAPFNFPLALAGGPTAAALVTGNTVVLKGASDTPWAGRLLADCIRDAGLPPGVFNYLSGSGREAGEALVRHPLTAGITFTGSVAVGRHIMQQMAAGAWPRPCIAEMGGKNPCIVTERADLDRAAAGIVRSAYGMGGQKCSALSRLYVHERVADALLERLRQQIAAIRVGDPRRREHWLGPVINANAYASYARYAGELRNGGAHLLCGGAQLGQGSGGPAALARGYYVEPLLAEAPLAHPLWQHEMFLPILMLHRYRDRDEAMRLANDTPMGLTAGFFGGADEVAWFQDHIEAGVTYANRPQGATTGAWPGYQPFGGWKGSGSTGKAIASFYYLAQYLREQSRTVVE</sequence>
<dbReference type="Gene3D" id="3.40.309.10">
    <property type="entry name" value="Aldehyde Dehydrogenase, Chain A, domain 2"/>
    <property type="match status" value="1"/>
</dbReference>
<organism evidence="10">
    <name type="scientific">Mizugakiibacter sediminis</name>
    <dbReference type="NCBI Taxonomy" id="1475481"/>
    <lineage>
        <taxon>Bacteria</taxon>
        <taxon>Pseudomonadati</taxon>
        <taxon>Pseudomonadota</taxon>
        <taxon>Gammaproteobacteria</taxon>
        <taxon>Lysobacterales</taxon>
        <taxon>Rhodanobacteraceae</taxon>
        <taxon>Mizugakiibacter</taxon>
    </lineage>
</organism>
<keyword evidence="4" id="KW-0520">NAD</keyword>